<feature type="domain" description="GST N-terminal" evidence="5">
    <location>
        <begin position="7"/>
        <end position="88"/>
    </location>
</feature>
<dbReference type="CDD" id="cd03048">
    <property type="entry name" value="GST_N_Ure2p_like"/>
    <property type="match status" value="1"/>
</dbReference>
<dbReference type="PANTHER" id="PTHR44051:SF20">
    <property type="entry name" value="GLUTATHIONE TRANSFERASE 1 (EUROFUNG)"/>
    <property type="match status" value="1"/>
</dbReference>
<dbReference type="SFLD" id="SFLDS00019">
    <property type="entry name" value="Glutathione_Transferase_(cytos"/>
    <property type="match status" value="1"/>
</dbReference>
<dbReference type="SUPFAM" id="SSF52833">
    <property type="entry name" value="Thioredoxin-like"/>
    <property type="match status" value="1"/>
</dbReference>
<evidence type="ECO:0000256" key="4">
    <source>
        <dbReference type="ARBA" id="ARBA00047960"/>
    </source>
</evidence>
<evidence type="ECO:0000256" key="1">
    <source>
        <dbReference type="ARBA" id="ARBA00007409"/>
    </source>
</evidence>
<organism evidence="6 7">
    <name type="scientific">Apiospora aurea</name>
    <dbReference type="NCBI Taxonomy" id="335848"/>
    <lineage>
        <taxon>Eukaryota</taxon>
        <taxon>Fungi</taxon>
        <taxon>Dikarya</taxon>
        <taxon>Ascomycota</taxon>
        <taxon>Pezizomycotina</taxon>
        <taxon>Sordariomycetes</taxon>
        <taxon>Xylariomycetidae</taxon>
        <taxon>Amphisphaeriales</taxon>
        <taxon>Apiosporaceae</taxon>
        <taxon>Apiospora</taxon>
    </lineage>
</organism>
<evidence type="ECO:0000313" key="6">
    <source>
        <dbReference type="EMBL" id="KAK7956679.1"/>
    </source>
</evidence>
<dbReference type="RefSeq" id="XP_066701985.1">
    <property type="nucleotide sequence ID" value="XM_066842123.1"/>
</dbReference>
<evidence type="ECO:0000313" key="7">
    <source>
        <dbReference type="Proteomes" id="UP001391051"/>
    </source>
</evidence>
<dbReference type="InterPro" id="IPR004045">
    <property type="entry name" value="Glutathione_S-Trfase_N"/>
</dbReference>
<proteinExistence type="inferred from homology"/>
<accession>A0ABR1QIW7</accession>
<comment type="similarity">
    <text evidence="1">Belongs to the GST superfamily.</text>
</comment>
<keyword evidence="7" id="KW-1185">Reference proteome</keyword>
<protein>
    <recommendedName>
        <fullName evidence="2">glutathione transferase</fullName>
        <ecNumber evidence="2">2.5.1.18</ecNumber>
    </recommendedName>
</protein>
<sequence length="91" mass="10244">MASNPPKPIRIWLTPPGPDSWKVIFLLDELGLNYEVKSFSFEDVKEKPFIDVNPNGRVPAIEDLNTDLTLWESGAILQYLAEAYDGTAHRA</sequence>
<reference evidence="6 7" key="1">
    <citation type="submission" date="2023-01" db="EMBL/GenBank/DDBJ databases">
        <title>Analysis of 21 Apiospora genomes using comparative genomics revels a genus with tremendous synthesis potential of carbohydrate active enzymes and secondary metabolites.</title>
        <authorList>
            <person name="Sorensen T."/>
        </authorList>
    </citation>
    <scope>NUCLEOTIDE SEQUENCE [LARGE SCALE GENOMIC DNA]</scope>
    <source>
        <strain evidence="6 7">CBS 24483</strain>
    </source>
</reference>
<dbReference type="Pfam" id="PF02798">
    <property type="entry name" value="GST_N"/>
    <property type="match status" value="1"/>
</dbReference>
<gene>
    <name evidence="6" type="ORF">PG986_005901</name>
</gene>
<evidence type="ECO:0000256" key="2">
    <source>
        <dbReference type="ARBA" id="ARBA00012452"/>
    </source>
</evidence>
<comment type="catalytic activity">
    <reaction evidence="4">
        <text>RX + glutathione = an S-substituted glutathione + a halide anion + H(+)</text>
        <dbReference type="Rhea" id="RHEA:16437"/>
        <dbReference type="ChEBI" id="CHEBI:15378"/>
        <dbReference type="ChEBI" id="CHEBI:16042"/>
        <dbReference type="ChEBI" id="CHEBI:17792"/>
        <dbReference type="ChEBI" id="CHEBI:57925"/>
        <dbReference type="ChEBI" id="CHEBI:90779"/>
        <dbReference type="EC" id="2.5.1.18"/>
    </reaction>
</comment>
<keyword evidence="3 6" id="KW-0808">Transferase</keyword>
<evidence type="ECO:0000256" key="3">
    <source>
        <dbReference type="ARBA" id="ARBA00022679"/>
    </source>
</evidence>
<dbReference type="PROSITE" id="PS50404">
    <property type="entry name" value="GST_NTER"/>
    <property type="match status" value="1"/>
</dbReference>
<evidence type="ECO:0000259" key="5">
    <source>
        <dbReference type="PROSITE" id="PS50404"/>
    </source>
</evidence>
<dbReference type="EC" id="2.5.1.18" evidence="2"/>
<dbReference type="Proteomes" id="UP001391051">
    <property type="component" value="Unassembled WGS sequence"/>
</dbReference>
<name>A0ABR1QIW7_9PEZI</name>
<dbReference type="GO" id="GO:0016740">
    <property type="term" value="F:transferase activity"/>
    <property type="evidence" value="ECO:0007669"/>
    <property type="project" value="UniProtKB-KW"/>
</dbReference>
<dbReference type="GeneID" id="92075185"/>
<dbReference type="PANTHER" id="PTHR44051">
    <property type="entry name" value="GLUTATHIONE S-TRANSFERASE-RELATED"/>
    <property type="match status" value="1"/>
</dbReference>
<dbReference type="InterPro" id="IPR036249">
    <property type="entry name" value="Thioredoxin-like_sf"/>
</dbReference>
<dbReference type="InterPro" id="IPR040079">
    <property type="entry name" value="Glutathione_S-Trfase"/>
</dbReference>
<comment type="caution">
    <text evidence="6">The sequence shown here is derived from an EMBL/GenBank/DDBJ whole genome shotgun (WGS) entry which is preliminary data.</text>
</comment>
<dbReference type="EMBL" id="JAQQWE010000004">
    <property type="protein sequence ID" value="KAK7956679.1"/>
    <property type="molecule type" value="Genomic_DNA"/>
</dbReference>
<dbReference type="Gene3D" id="3.40.30.10">
    <property type="entry name" value="Glutaredoxin"/>
    <property type="match status" value="1"/>
</dbReference>